<evidence type="ECO:0000256" key="1">
    <source>
        <dbReference type="SAM" id="MobiDB-lite"/>
    </source>
</evidence>
<keyword evidence="2" id="KW-0472">Membrane</keyword>
<keyword evidence="2" id="KW-1133">Transmembrane helix</keyword>
<dbReference type="EMBL" id="LAZR01013546">
    <property type="protein sequence ID" value="KKM21459.1"/>
    <property type="molecule type" value="Genomic_DNA"/>
</dbReference>
<evidence type="ECO:0000256" key="2">
    <source>
        <dbReference type="SAM" id="Phobius"/>
    </source>
</evidence>
<proteinExistence type="predicted"/>
<dbReference type="AlphaFoldDB" id="A0A0F9INN1"/>
<comment type="caution">
    <text evidence="3">The sequence shown here is derived from an EMBL/GenBank/DDBJ whole genome shotgun (WGS) entry which is preliminary data.</text>
</comment>
<reference evidence="3" key="1">
    <citation type="journal article" date="2015" name="Nature">
        <title>Complex archaea that bridge the gap between prokaryotes and eukaryotes.</title>
        <authorList>
            <person name="Spang A."/>
            <person name="Saw J.H."/>
            <person name="Jorgensen S.L."/>
            <person name="Zaremba-Niedzwiedzka K."/>
            <person name="Martijn J."/>
            <person name="Lind A.E."/>
            <person name="van Eijk R."/>
            <person name="Schleper C."/>
            <person name="Guy L."/>
            <person name="Ettema T.J."/>
        </authorList>
    </citation>
    <scope>NUCLEOTIDE SEQUENCE</scope>
</reference>
<keyword evidence="2" id="KW-0812">Transmembrane</keyword>
<name>A0A0F9INN1_9ZZZZ</name>
<accession>A0A0F9INN1</accession>
<evidence type="ECO:0000313" key="3">
    <source>
        <dbReference type="EMBL" id="KKM21459.1"/>
    </source>
</evidence>
<protein>
    <submittedName>
        <fullName evidence="3">Uncharacterized protein</fullName>
    </submittedName>
</protein>
<gene>
    <name evidence="3" type="ORF">LCGC14_1635220</name>
</gene>
<sequence>MLNFPVLGLGSILERFRYKTSSEETKSGDSTALSKGDSVVSRFVKRLNSIDGLNENFTKENFRLEADGSLTCIFPSESAAERIMQVCSFVESRGLSPAQVHLPNVAPITKKDESGTSETKKGNSGIIEVVNVKVKVEVKESRTKQESGETSAKKEEPESTESKSKDSNKDTASNADNLKNRIKIIKARVNEYLTNHTEMVLTHPVQAIIYSISIKAFCMLIAPVFTLVAYTTLGASFVIFESVMILHFSKFTKSLWSTTTDVFWGTMGSVFTSKTKKT</sequence>
<organism evidence="3">
    <name type="scientific">marine sediment metagenome</name>
    <dbReference type="NCBI Taxonomy" id="412755"/>
    <lineage>
        <taxon>unclassified sequences</taxon>
        <taxon>metagenomes</taxon>
        <taxon>ecological metagenomes</taxon>
    </lineage>
</organism>
<feature type="transmembrane region" description="Helical" evidence="2">
    <location>
        <begin position="220"/>
        <end position="240"/>
    </location>
</feature>
<feature type="compositionally biased region" description="Basic and acidic residues" evidence="1">
    <location>
        <begin position="140"/>
        <end position="169"/>
    </location>
</feature>
<feature type="region of interest" description="Disordered" evidence="1">
    <location>
        <begin position="140"/>
        <end position="174"/>
    </location>
</feature>